<dbReference type="InterPro" id="IPR037061">
    <property type="entry name" value="Lytic_TGlycoase_superhlx_L_sf"/>
</dbReference>
<dbReference type="Pfam" id="PF14718">
    <property type="entry name" value="SLT_L"/>
    <property type="match status" value="1"/>
</dbReference>
<dbReference type="InterPro" id="IPR012289">
    <property type="entry name" value="Lytic_TGlycosylase_superhlx_L"/>
</dbReference>
<feature type="domain" description="Transglycosylase SLT" evidence="3">
    <location>
        <begin position="469"/>
        <end position="575"/>
    </location>
</feature>
<reference evidence="5 6" key="1">
    <citation type="submission" date="2022-10" db="EMBL/GenBank/DDBJ databases">
        <title>Aestuariibacter sp. AA17 isolated from Montipora capitata coral fragment.</title>
        <authorList>
            <person name="Emsley S.A."/>
            <person name="Pfannmuller K.M."/>
            <person name="Loughran R.M."/>
            <person name="Shlafstein M."/>
            <person name="Papke E."/>
            <person name="Saw J.H."/>
            <person name="Ushijima B."/>
            <person name="Videau P."/>
        </authorList>
    </citation>
    <scope>NUCLEOTIDE SEQUENCE [LARGE SCALE GENOMIC DNA]</scope>
    <source>
        <strain evidence="5 6">AA17</strain>
    </source>
</reference>
<evidence type="ECO:0000313" key="6">
    <source>
        <dbReference type="Proteomes" id="UP001652504"/>
    </source>
</evidence>
<keyword evidence="6" id="KW-1185">Reference proteome</keyword>
<gene>
    <name evidence="5" type="ORF">OE749_03090</name>
</gene>
<sequence length="628" mass="72860">MQASPASDDEQALQHQRKMFVKAESFATKPKSWDYKYLMKQIQDYPLKPYIELKTLMAYPYLSNKKKIETFLTQYENTPLDKPLRKKWLRYLARKNQPALFLHFYRDIGDASLTCQRLSFMLDRNTLKEEAYDEIQQLWLVGKSQPKECDPVFKAWKGAGKQTPELVWKRLSLAADGGKHTLIPYLKTLLPSNEQYLADLWLKVRRSPSQVSRTSNFPGKYPDKEAEIIAYGLSRLVWRDHSLALKSYHTLSKRFDFSQTQMARIASKFALALTIDTHPSATQWLEKANMLMKDEELLRWHLAHVVREQDWQQALGIIDSAPDDIADDLSFQYWHARALEETQQPQRASIQYDKLADQRHYYGFMASGKLAKNPSLADKPLVFEKDALLEVATLPGARRAYEFLKLKRFTSARREWIYLRKSLTEPQKLIAAVLADSWGWHDQAIFTLANAGYMDDVKRRFPLAYSEYLVENAKQNNIDPAWAFAIARRESSFMTDAYSGAGARGLMQLMPGTARYLAKKKVSNRTLYDPEKNTQFGTQYLRYLMDKMDNNPVLATASYNAGWRRVKSWLPKDNAVPMDIWVETIPYKETRNYVKAVLAYKQIYANQLGQNNNMFKSLATMQISPSQL</sequence>
<dbReference type="Gene3D" id="1.10.530.10">
    <property type="match status" value="1"/>
</dbReference>
<dbReference type="SUPFAM" id="SSF53955">
    <property type="entry name" value="Lysozyme-like"/>
    <property type="match status" value="1"/>
</dbReference>
<evidence type="ECO:0000259" key="3">
    <source>
        <dbReference type="Pfam" id="PF01464"/>
    </source>
</evidence>
<dbReference type="RefSeq" id="WP_263710882.1">
    <property type="nucleotide sequence ID" value="NZ_JAOWKX010000001.1"/>
</dbReference>
<dbReference type="Gene3D" id="1.25.20.10">
    <property type="entry name" value="Bacterial muramidases"/>
    <property type="match status" value="1"/>
</dbReference>
<dbReference type="SUPFAM" id="SSF48435">
    <property type="entry name" value="Bacterial muramidases"/>
    <property type="match status" value="1"/>
</dbReference>
<dbReference type="Gene3D" id="1.10.1240.20">
    <property type="entry name" value="Lytic transglycosylase, superhelical linker domain"/>
    <property type="match status" value="1"/>
</dbReference>
<dbReference type="CDD" id="cd13401">
    <property type="entry name" value="Slt70-like"/>
    <property type="match status" value="1"/>
</dbReference>
<protein>
    <submittedName>
        <fullName evidence="5">Lytic transglycosylase domain-containing protein</fullName>
    </submittedName>
</protein>
<comment type="caution">
    <text evidence="5">The sequence shown here is derived from an EMBL/GenBank/DDBJ whole genome shotgun (WGS) entry which is preliminary data.</text>
</comment>
<dbReference type="InterPro" id="IPR023346">
    <property type="entry name" value="Lysozyme-like_dom_sf"/>
</dbReference>
<feature type="domain" description="Lytic transglycosylase superhelical linker" evidence="4">
    <location>
        <begin position="391"/>
        <end position="457"/>
    </location>
</feature>
<comment type="similarity">
    <text evidence="1">Belongs to the transglycosylase Slt family.</text>
</comment>
<dbReference type="PANTHER" id="PTHR37423:SF5">
    <property type="entry name" value="SOLUBLE LYTIC MUREIN TRANSGLYCOSYLASE"/>
    <property type="match status" value="1"/>
</dbReference>
<evidence type="ECO:0000256" key="2">
    <source>
        <dbReference type="ARBA" id="ARBA00022729"/>
    </source>
</evidence>
<name>A0ABT3A4S1_9ALTE</name>
<dbReference type="Proteomes" id="UP001652504">
    <property type="component" value="Unassembled WGS sequence"/>
</dbReference>
<evidence type="ECO:0000313" key="5">
    <source>
        <dbReference type="EMBL" id="MCV2883686.1"/>
    </source>
</evidence>
<keyword evidence="2" id="KW-0732">Signal</keyword>
<evidence type="ECO:0000259" key="4">
    <source>
        <dbReference type="Pfam" id="PF14718"/>
    </source>
</evidence>
<organism evidence="5 6">
    <name type="scientific">Fluctibacter corallii</name>
    <dbReference type="NCBI Taxonomy" id="2984329"/>
    <lineage>
        <taxon>Bacteria</taxon>
        <taxon>Pseudomonadati</taxon>
        <taxon>Pseudomonadota</taxon>
        <taxon>Gammaproteobacteria</taxon>
        <taxon>Alteromonadales</taxon>
        <taxon>Alteromonadaceae</taxon>
        <taxon>Fluctibacter</taxon>
    </lineage>
</organism>
<dbReference type="EMBL" id="JAOWKX010000001">
    <property type="protein sequence ID" value="MCV2883686.1"/>
    <property type="molecule type" value="Genomic_DNA"/>
</dbReference>
<dbReference type="Pfam" id="PF01464">
    <property type="entry name" value="SLT"/>
    <property type="match status" value="1"/>
</dbReference>
<dbReference type="InterPro" id="IPR008939">
    <property type="entry name" value="Lytic_TGlycosylase_superhlx_U"/>
</dbReference>
<evidence type="ECO:0000256" key="1">
    <source>
        <dbReference type="ARBA" id="ARBA00007734"/>
    </source>
</evidence>
<proteinExistence type="inferred from homology"/>
<dbReference type="InterPro" id="IPR008258">
    <property type="entry name" value="Transglycosylase_SLT_dom_1"/>
</dbReference>
<accession>A0ABT3A4S1</accession>
<dbReference type="PANTHER" id="PTHR37423">
    <property type="entry name" value="SOLUBLE LYTIC MUREIN TRANSGLYCOSYLASE-RELATED"/>
    <property type="match status" value="1"/>
</dbReference>